<protein>
    <submittedName>
        <fullName evidence="2">Uncharacterized protein</fullName>
    </submittedName>
</protein>
<organism evidence="2 3">
    <name type="scientific">Natronobacterium texcoconense</name>
    <dbReference type="NCBI Taxonomy" id="1095778"/>
    <lineage>
        <taxon>Archaea</taxon>
        <taxon>Methanobacteriati</taxon>
        <taxon>Methanobacteriota</taxon>
        <taxon>Stenosarchaea group</taxon>
        <taxon>Halobacteria</taxon>
        <taxon>Halobacteriales</taxon>
        <taxon>Natrialbaceae</taxon>
        <taxon>Natronobacterium</taxon>
    </lineage>
</organism>
<keyword evidence="1" id="KW-0472">Membrane</keyword>
<gene>
    <name evidence="2" type="ORF">SAMN04489842_3721</name>
</gene>
<dbReference type="RefSeq" id="WP_244510281.1">
    <property type="nucleotide sequence ID" value="NZ_FNLC01000005.1"/>
</dbReference>
<keyword evidence="1" id="KW-0812">Transmembrane</keyword>
<dbReference type="EMBL" id="FNLC01000005">
    <property type="protein sequence ID" value="SDR39907.1"/>
    <property type="molecule type" value="Genomic_DNA"/>
</dbReference>
<keyword evidence="3" id="KW-1185">Reference proteome</keyword>
<feature type="transmembrane region" description="Helical" evidence="1">
    <location>
        <begin position="135"/>
        <end position="155"/>
    </location>
</feature>
<dbReference type="STRING" id="1095778.SAMN04489842_3721"/>
<name>A0A1H1IQE2_NATTX</name>
<keyword evidence="1" id="KW-1133">Transmembrane helix</keyword>
<accession>A0A1H1IQE2</accession>
<evidence type="ECO:0000256" key="1">
    <source>
        <dbReference type="SAM" id="Phobius"/>
    </source>
</evidence>
<reference evidence="3" key="1">
    <citation type="submission" date="2016-10" db="EMBL/GenBank/DDBJ databases">
        <authorList>
            <person name="Varghese N."/>
            <person name="Submissions S."/>
        </authorList>
    </citation>
    <scope>NUCLEOTIDE SEQUENCE [LARGE SCALE GENOMIC DNA]</scope>
    <source>
        <strain evidence="3">DSM 24767</strain>
    </source>
</reference>
<feature type="transmembrane region" description="Helical" evidence="1">
    <location>
        <begin position="69"/>
        <end position="89"/>
    </location>
</feature>
<dbReference type="Proteomes" id="UP000198848">
    <property type="component" value="Unassembled WGS sequence"/>
</dbReference>
<dbReference type="AlphaFoldDB" id="A0A1H1IQE2"/>
<proteinExistence type="predicted"/>
<evidence type="ECO:0000313" key="3">
    <source>
        <dbReference type="Proteomes" id="UP000198848"/>
    </source>
</evidence>
<evidence type="ECO:0000313" key="2">
    <source>
        <dbReference type="EMBL" id="SDR39907.1"/>
    </source>
</evidence>
<dbReference type="InterPro" id="IPR058307">
    <property type="entry name" value="DUF7994"/>
</dbReference>
<feature type="transmembrane region" description="Helical" evidence="1">
    <location>
        <begin position="35"/>
        <end position="57"/>
    </location>
</feature>
<dbReference type="Pfam" id="PF25957">
    <property type="entry name" value="DUF7994"/>
    <property type="match status" value="1"/>
</dbReference>
<feature type="transmembrane region" description="Helical" evidence="1">
    <location>
        <begin position="95"/>
        <end position="115"/>
    </location>
</feature>
<sequence length="156" mass="15830">MIRRSAPWFGVLLLVFTVALLVGFGRTVLVDPVTAALLVGFACAGLLSIVGGTRESVTIGSRTIPRNVFLGASSVVLAVGIAPSGIRVIGTGGTAPVVAGAGLLVSSVSLAWLGVQTARDSRHVELEDTPSTKRIVTVAALVAVSFGFGAVLVSYV</sequence>